<accession>A0A4Y7QH84</accession>
<reference evidence="2 3" key="1">
    <citation type="submission" date="2018-06" db="EMBL/GenBank/DDBJ databases">
        <title>A transcriptomic atlas of mushroom development highlights an independent origin of complex multicellularity.</title>
        <authorList>
            <consortium name="DOE Joint Genome Institute"/>
            <person name="Krizsan K."/>
            <person name="Almasi E."/>
            <person name="Merenyi Z."/>
            <person name="Sahu N."/>
            <person name="Viragh M."/>
            <person name="Koszo T."/>
            <person name="Mondo S."/>
            <person name="Kiss B."/>
            <person name="Balint B."/>
            <person name="Kues U."/>
            <person name="Barry K."/>
            <person name="Hegedus J.C."/>
            <person name="Henrissat B."/>
            <person name="Johnson J."/>
            <person name="Lipzen A."/>
            <person name="Ohm R."/>
            <person name="Nagy I."/>
            <person name="Pangilinan J."/>
            <person name="Yan J."/>
            <person name="Xiong Y."/>
            <person name="Grigoriev I.V."/>
            <person name="Hibbett D.S."/>
            <person name="Nagy L.G."/>
        </authorList>
    </citation>
    <scope>NUCLEOTIDE SEQUENCE [LARGE SCALE GENOMIC DNA]</scope>
    <source>
        <strain evidence="2 3">SZMC22713</strain>
    </source>
</reference>
<dbReference type="InterPro" id="IPR000210">
    <property type="entry name" value="BTB/POZ_dom"/>
</dbReference>
<dbReference type="Proteomes" id="UP000294933">
    <property type="component" value="Unassembled WGS sequence"/>
</dbReference>
<dbReference type="OrthoDB" id="3266199at2759"/>
<sequence length="288" mass="32632">METINVHPSYSSSSADLILLSDDGIKFRVHSIVLAPASRFFRDMFGMPRPAVENNDDALPMGESSEIIKTILDIIYPHDVDPILPSTTFAFLRSLLSAAERFDFIRVNHYLRLLTKAETFTTRLLEVYALACTFGWAKEARALSLQTLNLDLSSPYYADVLKSIDSAALYNLLQLRWKRKQKVLEVATKLEEGRIDDIWVCDCDEGPELAFWNYLKAFVGEEMDNCPDGSGLRSREFWQQGGLDGLWDTKCNTCFGPCVDKSAVRDAFIKVLNDVVTEDMEWKNMGSE</sequence>
<dbReference type="AlphaFoldDB" id="A0A4Y7QH84"/>
<dbReference type="PROSITE" id="PS50097">
    <property type="entry name" value="BTB"/>
    <property type="match status" value="1"/>
</dbReference>
<dbReference type="InterPro" id="IPR011333">
    <property type="entry name" value="SKP1/BTB/POZ_sf"/>
</dbReference>
<gene>
    <name evidence="2" type="ORF">BD410DRAFT_763882</name>
</gene>
<dbReference type="VEuPathDB" id="FungiDB:BD410DRAFT_763882"/>
<feature type="domain" description="BTB" evidence="1">
    <location>
        <begin position="15"/>
        <end position="81"/>
    </location>
</feature>
<dbReference type="Pfam" id="PF00651">
    <property type="entry name" value="BTB"/>
    <property type="match status" value="1"/>
</dbReference>
<organism evidence="2 3">
    <name type="scientific">Rickenella mellea</name>
    <dbReference type="NCBI Taxonomy" id="50990"/>
    <lineage>
        <taxon>Eukaryota</taxon>
        <taxon>Fungi</taxon>
        <taxon>Dikarya</taxon>
        <taxon>Basidiomycota</taxon>
        <taxon>Agaricomycotina</taxon>
        <taxon>Agaricomycetes</taxon>
        <taxon>Hymenochaetales</taxon>
        <taxon>Rickenellaceae</taxon>
        <taxon>Rickenella</taxon>
    </lineage>
</organism>
<dbReference type="STRING" id="50990.A0A4Y7QH84"/>
<evidence type="ECO:0000313" key="2">
    <source>
        <dbReference type="EMBL" id="TDL26621.1"/>
    </source>
</evidence>
<dbReference type="Gene3D" id="3.30.710.10">
    <property type="entry name" value="Potassium Channel Kv1.1, Chain A"/>
    <property type="match status" value="1"/>
</dbReference>
<evidence type="ECO:0000259" key="1">
    <source>
        <dbReference type="PROSITE" id="PS50097"/>
    </source>
</evidence>
<protein>
    <recommendedName>
        <fullName evidence="1">BTB domain-containing protein</fullName>
    </recommendedName>
</protein>
<evidence type="ECO:0000313" key="3">
    <source>
        <dbReference type="Proteomes" id="UP000294933"/>
    </source>
</evidence>
<dbReference type="EMBL" id="ML170161">
    <property type="protein sequence ID" value="TDL26621.1"/>
    <property type="molecule type" value="Genomic_DNA"/>
</dbReference>
<proteinExistence type="predicted"/>
<dbReference type="SUPFAM" id="SSF54695">
    <property type="entry name" value="POZ domain"/>
    <property type="match status" value="1"/>
</dbReference>
<dbReference type="CDD" id="cd18186">
    <property type="entry name" value="BTB_POZ_ZBTB_KLHL-like"/>
    <property type="match status" value="1"/>
</dbReference>
<keyword evidence="3" id="KW-1185">Reference proteome</keyword>
<name>A0A4Y7QH84_9AGAM</name>
<dbReference type="SMART" id="SM00225">
    <property type="entry name" value="BTB"/>
    <property type="match status" value="1"/>
</dbReference>